<evidence type="ECO:0000313" key="2">
    <source>
        <dbReference type="EMBL" id="MAA16416.1"/>
    </source>
</evidence>
<dbReference type="SUPFAM" id="SSF57567">
    <property type="entry name" value="Serine protease inhibitors"/>
    <property type="match status" value="1"/>
</dbReference>
<evidence type="ECO:0000256" key="1">
    <source>
        <dbReference type="SAM" id="SignalP"/>
    </source>
</evidence>
<protein>
    <submittedName>
        <fullName evidence="2">TIL domain containing protein</fullName>
    </submittedName>
</protein>
<sequence>MRILLATLLTIMVLEAVIAFHNRPCGRNEAYMEARSSNCGEQRCSHKVKRCKRDARSGCFCENDYYRDGGPSGPCVIKKACKNKKKRP</sequence>
<dbReference type="AlphaFoldDB" id="A0A224YFE6"/>
<organism evidence="2">
    <name type="scientific">Rhipicephalus zambeziensis</name>
    <dbReference type="NCBI Taxonomy" id="60191"/>
    <lineage>
        <taxon>Eukaryota</taxon>
        <taxon>Metazoa</taxon>
        <taxon>Ecdysozoa</taxon>
        <taxon>Arthropoda</taxon>
        <taxon>Chelicerata</taxon>
        <taxon>Arachnida</taxon>
        <taxon>Acari</taxon>
        <taxon>Parasitiformes</taxon>
        <taxon>Ixodida</taxon>
        <taxon>Ixodoidea</taxon>
        <taxon>Ixodidae</taxon>
        <taxon>Rhipicephalinae</taxon>
        <taxon>Rhipicephalus</taxon>
        <taxon>Rhipicephalus</taxon>
    </lineage>
</organism>
<accession>A0A224YFE6</accession>
<reference evidence="2" key="1">
    <citation type="journal article" date="2017" name="Parasit. Vectors">
        <title>Sialotranscriptomics of Rhipicephalus zambeziensis reveals intricate expression profiles of secretory proteins and suggests tight temporal transcriptional regulation during blood-feeding.</title>
        <authorList>
            <person name="de Castro M.H."/>
            <person name="de Klerk D."/>
            <person name="Pienaar R."/>
            <person name="Rees D.J.G."/>
            <person name="Mans B.J."/>
        </authorList>
    </citation>
    <scope>NUCLEOTIDE SEQUENCE</scope>
    <source>
        <tissue evidence="2">Salivary glands</tissue>
    </source>
</reference>
<dbReference type="Gene3D" id="2.10.25.10">
    <property type="entry name" value="Laminin"/>
    <property type="match status" value="1"/>
</dbReference>
<feature type="chain" id="PRO_5012827241" evidence="1">
    <location>
        <begin position="20"/>
        <end position="88"/>
    </location>
</feature>
<keyword evidence="1" id="KW-0732">Signal</keyword>
<dbReference type="EMBL" id="GFPF01005270">
    <property type="protein sequence ID" value="MAA16416.1"/>
    <property type="molecule type" value="Transcribed_RNA"/>
</dbReference>
<name>A0A224YFE6_9ACAR</name>
<proteinExistence type="predicted"/>
<dbReference type="InterPro" id="IPR036084">
    <property type="entry name" value="Ser_inhib-like_sf"/>
</dbReference>
<feature type="signal peptide" evidence="1">
    <location>
        <begin position="1"/>
        <end position="19"/>
    </location>
</feature>